<evidence type="ECO:0000313" key="1">
    <source>
        <dbReference type="EMBL" id="JAD95579.1"/>
    </source>
</evidence>
<reference evidence="1" key="2">
    <citation type="journal article" date="2015" name="Data Brief">
        <title>Shoot transcriptome of the giant reed, Arundo donax.</title>
        <authorList>
            <person name="Barrero R.A."/>
            <person name="Guerrero F.D."/>
            <person name="Moolhuijzen P."/>
            <person name="Goolsby J.A."/>
            <person name="Tidwell J."/>
            <person name="Bellgard S.E."/>
            <person name="Bellgard M.I."/>
        </authorList>
    </citation>
    <scope>NUCLEOTIDE SEQUENCE</scope>
    <source>
        <tissue evidence="1">Shoot tissue taken approximately 20 cm above the soil surface</tissue>
    </source>
</reference>
<protein>
    <submittedName>
        <fullName evidence="1">Uncharacterized protein</fullName>
    </submittedName>
</protein>
<dbReference type="EMBL" id="GBRH01202316">
    <property type="protein sequence ID" value="JAD95579.1"/>
    <property type="molecule type" value="Transcribed_RNA"/>
</dbReference>
<name>A0A0A9E4A3_ARUDO</name>
<accession>A0A0A9E4A3</accession>
<proteinExistence type="predicted"/>
<dbReference type="AlphaFoldDB" id="A0A0A9E4A3"/>
<organism evidence="1">
    <name type="scientific">Arundo donax</name>
    <name type="common">Giant reed</name>
    <name type="synonym">Donax arundinaceus</name>
    <dbReference type="NCBI Taxonomy" id="35708"/>
    <lineage>
        <taxon>Eukaryota</taxon>
        <taxon>Viridiplantae</taxon>
        <taxon>Streptophyta</taxon>
        <taxon>Embryophyta</taxon>
        <taxon>Tracheophyta</taxon>
        <taxon>Spermatophyta</taxon>
        <taxon>Magnoliopsida</taxon>
        <taxon>Liliopsida</taxon>
        <taxon>Poales</taxon>
        <taxon>Poaceae</taxon>
        <taxon>PACMAD clade</taxon>
        <taxon>Arundinoideae</taxon>
        <taxon>Arundineae</taxon>
        <taxon>Arundo</taxon>
    </lineage>
</organism>
<reference evidence="1" key="1">
    <citation type="submission" date="2014-09" db="EMBL/GenBank/DDBJ databases">
        <authorList>
            <person name="Magalhaes I.L.F."/>
            <person name="Oliveira U."/>
            <person name="Santos F.R."/>
            <person name="Vidigal T.H.D.A."/>
            <person name="Brescovit A.D."/>
            <person name="Santos A.J."/>
        </authorList>
    </citation>
    <scope>NUCLEOTIDE SEQUENCE</scope>
    <source>
        <tissue evidence="1">Shoot tissue taken approximately 20 cm above the soil surface</tissue>
    </source>
</reference>
<sequence length="37" mass="4281">MRWIQSSVSCCSESLVPFSISIISEFRKMVEKLYKPA</sequence>